<dbReference type="Proteomes" id="UP000594262">
    <property type="component" value="Unplaced"/>
</dbReference>
<keyword evidence="5 7" id="KW-1133">Transmembrane helix</keyword>
<protein>
    <submittedName>
        <fullName evidence="8">Uncharacterized protein</fullName>
    </submittedName>
</protein>
<feature type="transmembrane region" description="Helical" evidence="7">
    <location>
        <begin position="86"/>
        <end position="103"/>
    </location>
</feature>
<feature type="transmembrane region" description="Helical" evidence="7">
    <location>
        <begin position="395"/>
        <end position="416"/>
    </location>
</feature>
<feature type="transmembrane region" description="Helical" evidence="7">
    <location>
        <begin position="444"/>
        <end position="463"/>
    </location>
</feature>
<evidence type="ECO:0000256" key="3">
    <source>
        <dbReference type="ARBA" id="ARBA00022692"/>
    </source>
</evidence>
<comment type="subcellular location">
    <subcellularLocation>
        <location evidence="1">Membrane</location>
        <topology evidence="1">Multi-pass membrane protein</topology>
    </subcellularLocation>
</comment>
<dbReference type="OrthoDB" id="205993at2759"/>
<feature type="transmembrane region" description="Helical" evidence="7">
    <location>
        <begin position="145"/>
        <end position="170"/>
    </location>
</feature>
<dbReference type="GO" id="GO:0016020">
    <property type="term" value="C:membrane"/>
    <property type="evidence" value="ECO:0007669"/>
    <property type="project" value="UniProtKB-SubCell"/>
</dbReference>
<dbReference type="GO" id="GO:0015833">
    <property type="term" value="P:peptide transport"/>
    <property type="evidence" value="ECO:0007669"/>
    <property type="project" value="UniProtKB-KW"/>
</dbReference>
<keyword evidence="9" id="KW-1185">Reference proteome</keyword>
<feature type="transmembrane region" description="Helical" evidence="7">
    <location>
        <begin position="517"/>
        <end position="539"/>
    </location>
</feature>
<comment type="similarity">
    <text evidence="2">Belongs to the major facilitator superfamily. Proton-dependent oligopeptide transporter (POT/PTR) (TC 2.A.17) family.</text>
</comment>
<feature type="transmembrane region" description="Helical" evidence="7">
    <location>
        <begin position="191"/>
        <end position="212"/>
    </location>
</feature>
<evidence type="ECO:0000256" key="7">
    <source>
        <dbReference type="SAM" id="Phobius"/>
    </source>
</evidence>
<feature type="transmembrane region" description="Helical" evidence="7">
    <location>
        <begin position="484"/>
        <end position="505"/>
    </location>
</feature>
<keyword evidence="6 7" id="KW-0472">Membrane</keyword>
<keyword evidence="4" id="KW-0653">Protein transport</keyword>
<feature type="transmembrane region" description="Helical" evidence="7">
    <location>
        <begin position="317"/>
        <end position="336"/>
    </location>
</feature>
<dbReference type="SUPFAM" id="SSF103473">
    <property type="entry name" value="MFS general substrate transporter"/>
    <property type="match status" value="2"/>
</dbReference>
<reference evidence="8" key="1">
    <citation type="submission" date="2021-01" db="UniProtKB">
        <authorList>
            <consortium name="EnsemblMetazoa"/>
        </authorList>
    </citation>
    <scope>IDENTIFICATION</scope>
</reference>
<dbReference type="Gene3D" id="1.20.1250.20">
    <property type="entry name" value="MFS general substrate transporter like domains"/>
    <property type="match status" value="1"/>
</dbReference>
<keyword evidence="3 7" id="KW-0812">Transmembrane</keyword>
<dbReference type="RefSeq" id="XP_066930507.1">
    <property type="nucleotide sequence ID" value="XM_067074406.1"/>
</dbReference>
<dbReference type="PANTHER" id="PTHR11654">
    <property type="entry name" value="OLIGOPEPTIDE TRANSPORTER-RELATED"/>
    <property type="match status" value="1"/>
</dbReference>
<dbReference type="GeneID" id="136818045"/>
<keyword evidence="4" id="KW-0571">Peptide transport</keyword>
<evidence type="ECO:0000313" key="9">
    <source>
        <dbReference type="Proteomes" id="UP000594262"/>
    </source>
</evidence>
<accession>A0A7M5UN27</accession>
<dbReference type="InterPro" id="IPR000109">
    <property type="entry name" value="POT_fam"/>
</dbReference>
<dbReference type="AlphaFoldDB" id="A0A7M5UN27"/>
<keyword evidence="4" id="KW-0813">Transport</keyword>
<name>A0A7M5UN27_9CNID</name>
<evidence type="ECO:0000256" key="5">
    <source>
        <dbReference type="ARBA" id="ARBA00022989"/>
    </source>
</evidence>
<dbReference type="EnsemblMetazoa" id="CLYHEMT012274.1">
    <property type="protein sequence ID" value="CLYHEMP012274.1"/>
    <property type="gene ID" value="CLYHEMG012274"/>
</dbReference>
<evidence type="ECO:0000256" key="2">
    <source>
        <dbReference type="ARBA" id="ARBA00005982"/>
    </source>
</evidence>
<feature type="transmembrane region" description="Helical" evidence="7">
    <location>
        <begin position="115"/>
        <end position="133"/>
    </location>
</feature>
<feature type="transmembrane region" description="Helical" evidence="7">
    <location>
        <begin position="356"/>
        <end position="374"/>
    </location>
</feature>
<evidence type="ECO:0000313" key="8">
    <source>
        <dbReference type="EnsemblMetazoa" id="CLYHEMP012274.1"/>
    </source>
</evidence>
<evidence type="ECO:0000256" key="6">
    <source>
        <dbReference type="ARBA" id="ARBA00023136"/>
    </source>
</evidence>
<dbReference type="InterPro" id="IPR036259">
    <property type="entry name" value="MFS_trans_sf"/>
</dbReference>
<feature type="transmembrane region" description="Helical" evidence="7">
    <location>
        <begin position="218"/>
        <end position="237"/>
    </location>
</feature>
<evidence type="ECO:0000256" key="1">
    <source>
        <dbReference type="ARBA" id="ARBA00004141"/>
    </source>
</evidence>
<dbReference type="GO" id="GO:0022857">
    <property type="term" value="F:transmembrane transporter activity"/>
    <property type="evidence" value="ECO:0007669"/>
    <property type="project" value="InterPro"/>
</dbReference>
<proteinExistence type="inferred from homology"/>
<organism evidence="8 9">
    <name type="scientific">Clytia hemisphaerica</name>
    <dbReference type="NCBI Taxonomy" id="252671"/>
    <lineage>
        <taxon>Eukaryota</taxon>
        <taxon>Metazoa</taxon>
        <taxon>Cnidaria</taxon>
        <taxon>Hydrozoa</taxon>
        <taxon>Hydroidolina</taxon>
        <taxon>Leptothecata</taxon>
        <taxon>Obeliida</taxon>
        <taxon>Clytiidae</taxon>
        <taxon>Clytia</taxon>
    </lineage>
</organism>
<evidence type="ECO:0000256" key="4">
    <source>
        <dbReference type="ARBA" id="ARBA00022856"/>
    </source>
</evidence>
<sequence>MDHGDSQHIQFVQSPTERTPLLISAPSVDSINNPLQEKLQIKKQKLVYSSITLADIFQKSVHTTFITSFLLFTYTDLDLDYKNSLASYYLFGLTSGLFASFLNMNIEYILSRQNAIVGGFIIYTFGLGGMSGFTSHVDSSSPASYQYFVLIPLFFICIGEGMCKSCISDFTQLQFDEKFMPEKLSAYLKRLFWIGHIGAFIMILFLLGIVEFTAFELAYGLGCICLLAGLLCFMSGWNNFEVYGRNASSVVYLVKMIVDDAKEKKDLHMEQRKRASSFHESYEGRDFVGHWMDYAKHSFGGSFTDNLVDQTKAFFKISLLFLSFIPYWVANAQVYGTFMFQDFHLQRKIGNLRVPVTWMALFHVASVLIFVQVLDKLIVPFCRRKGIIFTSHWKISIGMVFGIVAMICAAFVELVAHTSDINNQGEELIHQIGNKNLTFTDVHVLWTVPQFCFLGISEVLIGLTGLSISNRLCKGLLLKATSSLYYFTIACGHFISFIIMQAGWFPQIGVDDSHKMVVFFLVMAGCCGLSLFFFLMVIWKLEFDKKPGIPKARINDLRSTSLL</sequence>
<dbReference type="Pfam" id="PF00854">
    <property type="entry name" value="PTR2"/>
    <property type="match status" value="1"/>
</dbReference>